<dbReference type="GO" id="GO:0046872">
    <property type="term" value="F:metal ion binding"/>
    <property type="evidence" value="ECO:0007669"/>
    <property type="project" value="UniProtKB-KW"/>
</dbReference>
<evidence type="ECO:0000256" key="3">
    <source>
        <dbReference type="ARBA" id="ARBA00022723"/>
    </source>
</evidence>
<reference evidence="8" key="1">
    <citation type="journal article" date="2020" name="Stud. Mycol.">
        <title>101 Dothideomycetes genomes: a test case for predicting lifestyles and emergence of pathogens.</title>
        <authorList>
            <person name="Haridas S."/>
            <person name="Albert R."/>
            <person name="Binder M."/>
            <person name="Bloem J."/>
            <person name="Labutti K."/>
            <person name="Salamov A."/>
            <person name="Andreopoulos B."/>
            <person name="Baker S."/>
            <person name="Barry K."/>
            <person name="Bills G."/>
            <person name="Bluhm B."/>
            <person name="Cannon C."/>
            <person name="Castanera R."/>
            <person name="Culley D."/>
            <person name="Daum C."/>
            <person name="Ezra D."/>
            <person name="Gonzalez J."/>
            <person name="Henrissat B."/>
            <person name="Kuo A."/>
            <person name="Liang C."/>
            <person name="Lipzen A."/>
            <person name="Lutzoni F."/>
            <person name="Magnuson J."/>
            <person name="Mondo S."/>
            <person name="Nolan M."/>
            <person name="Ohm R."/>
            <person name="Pangilinan J."/>
            <person name="Park H.-J."/>
            <person name="Ramirez L."/>
            <person name="Alfaro M."/>
            <person name="Sun H."/>
            <person name="Tritt A."/>
            <person name="Yoshinaga Y."/>
            <person name="Zwiers L.-H."/>
            <person name="Turgeon B."/>
            <person name="Goodwin S."/>
            <person name="Spatafora J."/>
            <person name="Crous P."/>
            <person name="Grigoriev I."/>
        </authorList>
    </citation>
    <scope>NUCLEOTIDE SEQUENCE</scope>
    <source>
        <strain evidence="8">CBS 116005</strain>
    </source>
</reference>
<dbReference type="PANTHER" id="PTHR23131:SF0">
    <property type="entry name" value="ENDORIBONUCLEASE LACTB2"/>
    <property type="match status" value="1"/>
</dbReference>
<protein>
    <submittedName>
        <fullName evidence="8">Metallo-hydrolase/oxidoreductase</fullName>
    </submittedName>
</protein>
<dbReference type="FunFam" id="3.60.15.10:FF:000041">
    <property type="entry name" value="Metallo-beta-lactamase domain protein"/>
    <property type="match status" value="1"/>
</dbReference>
<dbReference type="Pfam" id="PF00753">
    <property type="entry name" value="Lactamase_B"/>
    <property type="match status" value="1"/>
</dbReference>
<dbReference type="GO" id="GO:0044550">
    <property type="term" value="P:secondary metabolite biosynthetic process"/>
    <property type="evidence" value="ECO:0007669"/>
    <property type="project" value="UniProtKB-ARBA"/>
</dbReference>
<dbReference type="InterPro" id="IPR050662">
    <property type="entry name" value="Sec-metab_biosynth-thioest"/>
</dbReference>
<evidence type="ECO:0000256" key="2">
    <source>
        <dbReference type="ARBA" id="ARBA00006759"/>
    </source>
</evidence>
<dbReference type="OrthoDB" id="17458at2759"/>
<feature type="domain" description="Metallo-beta-lactamase" evidence="7">
    <location>
        <begin position="33"/>
        <end position="187"/>
    </location>
</feature>
<evidence type="ECO:0000313" key="8">
    <source>
        <dbReference type="EMBL" id="KAF2768512.1"/>
    </source>
</evidence>
<dbReference type="EMBL" id="ML995843">
    <property type="protein sequence ID" value="KAF2768512.1"/>
    <property type="molecule type" value="Genomic_DNA"/>
</dbReference>
<keyword evidence="4 8" id="KW-0378">Hydrolase</keyword>
<dbReference type="GO" id="GO:0016787">
    <property type="term" value="F:hydrolase activity"/>
    <property type="evidence" value="ECO:0007669"/>
    <property type="project" value="UniProtKB-KW"/>
</dbReference>
<evidence type="ECO:0000256" key="6">
    <source>
        <dbReference type="ARBA" id="ARBA00050605"/>
    </source>
</evidence>
<dbReference type="InterPro" id="IPR036388">
    <property type="entry name" value="WH-like_DNA-bd_sf"/>
</dbReference>
<gene>
    <name evidence="8" type="ORF">EJ03DRAFT_343872</name>
</gene>
<dbReference type="InterPro" id="IPR047921">
    <property type="entry name" value="LACTB2-like_MBL-fold"/>
</dbReference>
<name>A0A6G1L7E2_9PEZI</name>
<dbReference type="InterPro" id="IPR036866">
    <property type="entry name" value="RibonucZ/Hydroxyglut_hydro"/>
</dbReference>
<dbReference type="PANTHER" id="PTHR23131">
    <property type="entry name" value="ENDORIBONUCLEASE LACTB2"/>
    <property type="match status" value="1"/>
</dbReference>
<organism evidence="8 9">
    <name type="scientific">Teratosphaeria nubilosa</name>
    <dbReference type="NCBI Taxonomy" id="161662"/>
    <lineage>
        <taxon>Eukaryota</taxon>
        <taxon>Fungi</taxon>
        <taxon>Dikarya</taxon>
        <taxon>Ascomycota</taxon>
        <taxon>Pezizomycotina</taxon>
        <taxon>Dothideomycetes</taxon>
        <taxon>Dothideomycetidae</taxon>
        <taxon>Mycosphaerellales</taxon>
        <taxon>Teratosphaeriaceae</taxon>
        <taxon>Teratosphaeria</taxon>
    </lineage>
</organism>
<evidence type="ECO:0000256" key="5">
    <source>
        <dbReference type="ARBA" id="ARBA00022833"/>
    </source>
</evidence>
<proteinExistence type="inferred from homology"/>
<dbReference type="SUPFAM" id="SSF56281">
    <property type="entry name" value="Metallo-hydrolase/oxidoreductase"/>
    <property type="match status" value="1"/>
</dbReference>
<evidence type="ECO:0000259" key="7">
    <source>
        <dbReference type="SMART" id="SM00849"/>
    </source>
</evidence>
<evidence type="ECO:0000256" key="4">
    <source>
        <dbReference type="ARBA" id="ARBA00022801"/>
    </source>
</evidence>
<comment type="similarity">
    <text evidence="2">Belongs to the metallo-beta-lactamase superfamily. Glyoxalase II family.</text>
</comment>
<evidence type="ECO:0000256" key="1">
    <source>
        <dbReference type="ARBA" id="ARBA00001947"/>
    </source>
</evidence>
<dbReference type="Pfam" id="PF17778">
    <property type="entry name" value="WHD_BLACT"/>
    <property type="match status" value="1"/>
</dbReference>
<dbReference type="Gene3D" id="1.10.10.10">
    <property type="entry name" value="Winged helix-like DNA-binding domain superfamily/Winged helix DNA-binding domain"/>
    <property type="match status" value="1"/>
</dbReference>
<comment type="cofactor">
    <cofactor evidence="1">
        <name>Zn(2+)</name>
        <dbReference type="ChEBI" id="CHEBI:29105"/>
    </cofactor>
</comment>
<dbReference type="AlphaFoldDB" id="A0A6G1L7E2"/>
<keyword evidence="9" id="KW-1185">Reference proteome</keyword>
<comment type="catalytic activity">
    <reaction evidence="6">
        <text>(3R)-atrochrysone 2-carbonyl-[ACP] + H2O = (3R)-atrochrysone 2-carboxylate + holo-[ACP] + H(+)</text>
        <dbReference type="Rhea" id="RHEA:64236"/>
        <dbReference type="Rhea" id="RHEA-COMP:9685"/>
        <dbReference type="Rhea" id="RHEA-COMP:20479"/>
        <dbReference type="ChEBI" id="CHEBI:15377"/>
        <dbReference type="ChEBI" id="CHEBI:15378"/>
        <dbReference type="ChEBI" id="CHEBI:64479"/>
        <dbReference type="ChEBI" id="CHEBI:234107"/>
        <dbReference type="ChEBI" id="CHEBI:234110"/>
    </reaction>
    <physiologicalReaction direction="left-to-right" evidence="6">
        <dbReference type="Rhea" id="RHEA:64237"/>
    </physiologicalReaction>
</comment>
<dbReference type="InterPro" id="IPR041516">
    <property type="entry name" value="LACTB2_WH"/>
</dbReference>
<dbReference type="SMART" id="SM00849">
    <property type="entry name" value="Lactamase_B"/>
    <property type="match status" value="1"/>
</dbReference>
<dbReference type="CDD" id="cd07722">
    <property type="entry name" value="LACTB2-like_MBL-fold"/>
    <property type="match status" value="1"/>
</dbReference>
<dbReference type="Gene3D" id="3.60.15.10">
    <property type="entry name" value="Ribonuclease Z/Hydroxyacylglutathione hydrolase-like"/>
    <property type="match status" value="1"/>
</dbReference>
<dbReference type="Proteomes" id="UP000799436">
    <property type="component" value="Unassembled WGS sequence"/>
</dbReference>
<evidence type="ECO:0000313" key="9">
    <source>
        <dbReference type="Proteomes" id="UP000799436"/>
    </source>
</evidence>
<keyword evidence="3" id="KW-0479">Metal-binding</keyword>
<keyword evidence="5" id="KW-0862">Zinc</keyword>
<dbReference type="InterPro" id="IPR001279">
    <property type="entry name" value="Metallo-B-lactamas"/>
</dbReference>
<sequence>MASQLPHLEPITRLSPRVVRILGGNPGKFTLQGTNTYLIGTGSKRILLDTGEGNRVWTETLAAALKQEDVEVETVLLSHWHPDHVGGVKDVLSTSPHAKIMKHQPTPEQENIENGQLFKTEGATLKAFHCPGHTTDHMAFILVEENAMFTADNVLGHGTAVFEDLATYLHSLDSMKQQFAGRAYPGHGDVIEDGVGKIEEYISHRRQREGEILEVLRAEGEGATSMGIVRVVYSGYPEGLWGPAEGGVVQVLRKLEGEGRVVRGEGERWRVQGRSAL</sequence>
<accession>A0A6G1L7E2</accession>